<dbReference type="AlphaFoldDB" id="A0A645J3D4"/>
<gene>
    <name evidence="1" type="ORF">SDC9_201652</name>
</gene>
<evidence type="ECO:0000313" key="1">
    <source>
        <dbReference type="EMBL" id="MPN53983.1"/>
    </source>
</evidence>
<name>A0A645J3D4_9ZZZZ</name>
<protein>
    <submittedName>
        <fullName evidence="1">Uncharacterized protein</fullName>
    </submittedName>
</protein>
<reference evidence="1" key="1">
    <citation type="submission" date="2019-08" db="EMBL/GenBank/DDBJ databases">
        <authorList>
            <person name="Kucharzyk K."/>
            <person name="Murdoch R.W."/>
            <person name="Higgins S."/>
            <person name="Loffler F."/>
        </authorList>
    </citation>
    <scope>NUCLEOTIDE SEQUENCE</scope>
</reference>
<accession>A0A645J3D4</accession>
<sequence length="91" mass="9856">MFYHFIHQRVYPVAAEAIVGSLPHAVAHLHRKVDRDAAPLHGRDQAGKDVGVVGVGEEVAVIADVGLVKPEHLKSLGQIVRNHAEEADRLA</sequence>
<comment type="caution">
    <text evidence="1">The sequence shown here is derived from an EMBL/GenBank/DDBJ whole genome shotgun (WGS) entry which is preliminary data.</text>
</comment>
<organism evidence="1">
    <name type="scientific">bioreactor metagenome</name>
    <dbReference type="NCBI Taxonomy" id="1076179"/>
    <lineage>
        <taxon>unclassified sequences</taxon>
        <taxon>metagenomes</taxon>
        <taxon>ecological metagenomes</taxon>
    </lineage>
</organism>
<proteinExistence type="predicted"/>
<dbReference type="EMBL" id="VSSQ01121734">
    <property type="protein sequence ID" value="MPN53983.1"/>
    <property type="molecule type" value="Genomic_DNA"/>
</dbReference>